<evidence type="ECO:0000313" key="3">
    <source>
        <dbReference type="Proteomes" id="UP000255265"/>
    </source>
</evidence>
<dbReference type="RefSeq" id="WP_114802005.1">
    <property type="nucleotide sequence ID" value="NZ_QQAV01000001.1"/>
</dbReference>
<dbReference type="AlphaFoldDB" id="A0A370FQV0"/>
<evidence type="ECO:0000259" key="1">
    <source>
        <dbReference type="PROSITE" id="PS51677"/>
    </source>
</evidence>
<dbReference type="OrthoDB" id="9787041at2"/>
<dbReference type="Pfam" id="PF01522">
    <property type="entry name" value="Polysacc_deac_1"/>
    <property type="match status" value="1"/>
</dbReference>
<gene>
    <name evidence="2" type="ORF">DFR41_1011181</name>
</gene>
<sequence>MTSSLTNNSRDFIGYANRPPAVAWPGEARVAVSFVLNFEEGAEFSVADGDARNESVYEVIDPRTGWDPCIDSHFEYGTRAAWWRIAELFDRHRAPMTVSACGRAVARSPWLAQDAVARGHEVSAHGWRWESHAGMAPAQEAAAMDTCMAAIEAACGRRPVGWHTRSACTPNTRALLAERGFLYDSDAYNDDLPFFVPVAGRPHLVLPYAFDTNDMQFQHTQRFATAAQFAEYVCDAFDWLHDEGATRPRMMSVGLHLRMIGRPARMKALALILEHLRRRSGAWIATREQIARHWLAHAPRPDAAATPAG</sequence>
<evidence type="ECO:0000313" key="2">
    <source>
        <dbReference type="EMBL" id="RDI29425.1"/>
    </source>
</evidence>
<dbReference type="GO" id="GO:0005975">
    <property type="term" value="P:carbohydrate metabolic process"/>
    <property type="evidence" value="ECO:0007669"/>
    <property type="project" value="InterPro"/>
</dbReference>
<dbReference type="Proteomes" id="UP000255265">
    <property type="component" value="Unassembled WGS sequence"/>
</dbReference>
<protein>
    <submittedName>
        <fullName evidence="2">Peptidoglycan/xylan/chitin deacetylase (PgdA/CDA1 family)</fullName>
    </submittedName>
</protein>
<comment type="caution">
    <text evidence="2">The sequence shown here is derived from an EMBL/GenBank/DDBJ whole genome shotgun (WGS) entry which is preliminary data.</text>
</comment>
<dbReference type="PROSITE" id="PS51677">
    <property type="entry name" value="NODB"/>
    <property type="match status" value="1"/>
</dbReference>
<dbReference type="GO" id="GO:0016810">
    <property type="term" value="F:hydrolase activity, acting on carbon-nitrogen (but not peptide) bonds"/>
    <property type="evidence" value="ECO:0007669"/>
    <property type="project" value="InterPro"/>
</dbReference>
<keyword evidence="3" id="KW-1185">Reference proteome</keyword>
<dbReference type="PANTHER" id="PTHR43123:SF1">
    <property type="entry name" value="POLYSACCHARIDE DEACETYLASE-RELATED"/>
    <property type="match status" value="1"/>
</dbReference>
<organism evidence="2 3">
    <name type="scientific">Pseudacidovorax intermedius</name>
    <dbReference type="NCBI Taxonomy" id="433924"/>
    <lineage>
        <taxon>Bacteria</taxon>
        <taxon>Pseudomonadati</taxon>
        <taxon>Pseudomonadota</taxon>
        <taxon>Betaproteobacteria</taxon>
        <taxon>Burkholderiales</taxon>
        <taxon>Comamonadaceae</taxon>
        <taxon>Pseudacidovorax</taxon>
    </lineage>
</organism>
<dbReference type="STRING" id="433924.NS331_17765"/>
<dbReference type="Gene3D" id="3.20.20.370">
    <property type="entry name" value="Glycoside hydrolase/deacetylase"/>
    <property type="match status" value="1"/>
</dbReference>
<dbReference type="EMBL" id="QQAV01000001">
    <property type="protein sequence ID" value="RDI29425.1"/>
    <property type="molecule type" value="Genomic_DNA"/>
</dbReference>
<proteinExistence type="predicted"/>
<dbReference type="InterPro" id="IPR002509">
    <property type="entry name" value="NODB_dom"/>
</dbReference>
<feature type="domain" description="NodB homology" evidence="1">
    <location>
        <begin position="68"/>
        <end position="285"/>
    </location>
</feature>
<reference evidence="2 3" key="1">
    <citation type="submission" date="2018-07" db="EMBL/GenBank/DDBJ databases">
        <title>Genomic Encyclopedia of Type Strains, Phase IV (KMG-IV): sequencing the most valuable type-strain genomes for metagenomic binning, comparative biology and taxonomic classification.</title>
        <authorList>
            <person name="Goeker M."/>
        </authorList>
    </citation>
    <scope>NUCLEOTIDE SEQUENCE [LARGE SCALE GENOMIC DNA]</scope>
    <source>
        <strain evidence="2 3">DSM 21352</strain>
    </source>
</reference>
<dbReference type="SUPFAM" id="SSF88713">
    <property type="entry name" value="Glycoside hydrolase/deacetylase"/>
    <property type="match status" value="1"/>
</dbReference>
<name>A0A370FQV0_9BURK</name>
<accession>A0A370FQV0</accession>
<dbReference type="PANTHER" id="PTHR43123">
    <property type="entry name" value="POLYSACCHARIDE DEACETYLASE-RELATED"/>
    <property type="match status" value="1"/>
</dbReference>
<dbReference type="InterPro" id="IPR011330">
    <property type="entry name" value="Glyco_hydro/deAcase_b/a-brl"/>
</dbReference>